<sequence length="54" mass="6054">MSFNGFQMARSTTKAFHSQTLEETGPFMTPSGVRVFYKSVMRLTLCTTVCSVQL</sequence>
<protein>
    <submittedName>
        <fullName evidence="1">Uncharacterized protein</fullName>
    </submittedName>
</protein>
<organism evidence="1">
    <name type="scientific">Anguilla anguilla</name>
    <name type="common">European freshwater eel</name>
    <name type="synonym">Muraena anguilla</name>
    <dbReference type="NCBI Taxonomy" id="7936"/>
    <lineage>
        <taxon>Eukaryota</taxon>
        <taxon>Metazoa</taxon>
        <taxon>Chordata</taxon>
        <taxon>Craniata</taxon>
        <taxon>Vertebrata</taxon>
        <taxon>Euteleostomi</taxon>
        <taxon>Actinopterygii</taxon>
        <taxon>Neopterygii</taxon>
        <taxon>Teleostei</taxon>
        <taxon>Anguilliformes</taxon>
        <taxon>Anguillidae</taxon>
        <taxon>Anguilla</taxon>
    </lineage>
</organism>
<dbReference type="EMBL" id="GBXM01081711">
    <property type="protein sequence ID" value="JAH26866.1"/>
    <property type="molecule type" value="Transcribed_RNA"/>
</dbReference>
<reference evidence="1" key="2">
    <citation type="journal article" date="2015" name="Fish Shellfish Immunol.">
        <title>Early steps in the European eel (Anguilla anguilla)-Vibrio vulnificus interaction in the gills: Role of the RtxA13 toxin.</title>
        <authorList>
            <person name="Callol A."/>
            <person name="Pajuelo D."/>
            <person name="Ebbesson L."/>
            <person name="Teles M."/>
            <person name="MacKenzie S."/>
            <person name="Amaro C."/>
        </authorList>
    </citation>
    <scope>NUCLEOTIDE SEQUENCE</scope>
</reference>
<accession>A0A0E9RCK9</accession>
<proteinExistence type="predicted"/>
<dbReference type="AlphaFoldDB" id="A0A0E9RCK9"/>
<evidence type="ECO:0000313" key="1">
    <source>
        <dbReference type="EMBL" id="JAH26866.1"/>
    </source>
</evidence>
<reference evidence="1" key="1">
    <citation type="submission" date="2014-11" db="EMBL/GenBank/DDBJ databases">
        <authorList>
            <person name="Amaro Gonzalez C."/>
        </authorList>
    </citation>
    <scope>NUCLEOTIDE SEQUENCE</scope>
</reference>
<dbReference type="EMBL" id="GBXM01085277">
    <property type="protein sequence ID" value="JAH23300.1"/>
    <property type="molecule type" value="Transcribed_RNA"/>
</dbReference>
<name>A0A0E9RCK9_ANGAN</name>